<evidence type="ECO:0000256" key="1">
    <source>
        <dbReference type="SAM" id="SignalP"/>
    </source>
</evidence>
<reference evidence="2 3" key="1">
    <citation type="journal article" date="2015" name="Genome Announc.">
        <title>Draft Genome Sequences of Marine Isolates of Thalassomonas viridans and Thalassomonas actiniarum.</title>
        <authorList>
            <person name="Olonade I."/>
            <person name="van Zyl L.J."/>
            <person name="Trindade M."/>
        </authorList>
    </citation>
    <scope>NUCLEOTIDE SEQUENCE [LARGE SCALE GENOMIC DNA]</scope>
    <source>
        <strain evidence="2 3">XOM25</strain>
    </source>
</reference>
<organism evidence="2 3">
    <name type="scientific">Thalassomonas viridans</name>
    <dbReference type="NCBI Taxonomy" id="137584"/>
    <lineage>
        <taxon>Bacteria</taxon>
        <taxon>Pseudomonadati</taxon>
        <taxon>Pseudomonadota</taxon>
        <taxon>Gammaproteobacteria</taxon>
        <taxon>Alteromonadales</taxon>
        <taxon>Colwelliaceae</taxon>
        <taxon>Thalassomonas</taxon>
    </lineage>
</organism>
<evidence type="ECO:0000313" key="3">
    <source>
        <dbReference type="Proteomes" id="UP000032352"/>
    </source>
</evidence>
<reference evidence="2 3" key="2">
    <citation type="journal article" date="2022" name="Mar. Drugs">
        <title>Bioassay-Guided Fractionation Leads to the Detection of Cholic Acid Generated by the Rare Thalassomonas sp.</title>
        <authorList>
            <person name="Pheiffer F."/>
            <person name="Schneider Y.K."/>
            <person name="Hansen E.H."/>
            <person name="Andersen J.H."/>
            <person name="Isaksson J."/>
            <person name="Busche T."/>
            <person name="R C."/>
            <person name="Kalinowski J."/>
            <person name="Zyl L.V."/>
            <person name="Trindade M."/>
        </authorList>
    </citation>
    <scope>NUCLEOTIDE SEQUENCE [LARGE SCALE GENOMIC DNA]</scope>
    <source>
        <strain evidence="2 3">XOM25</strain>
    </source>
</reference>
<accession>A0AAE9Z6R7</accession>
<gene>
    <name evidence="2" type="ORF">SG34_005040</name>
</gene>
<dbReference type="AlphaFoldDB" id="A0AAE9Z6R7"/>
<dbReference type="RefSeq" id="WP_044838969.1">
    <property type="nucleotide sequence ID" value="NZ_CP059733.1"/>
</dbReference>
<feature type="chain" id="PRO_5042264855" evidence="1">
    <location>
        <begin position="21"/>
        <end position="284"/>
    </location>
</feature>
<dbReference type="EMBL" id="CP059733">
    <property type="protein sequence ID" value="WDE06293.1"/>
    <property type="molecule type" value="Genomic_DNA"/>
</dbReference>
<dbReference type="Proteomes" id="UP000032352">
    <property type="component" value="Chromosome"/>
</dbReference>
<evidence type="ECO:0000313" key="2">
    <source>
        <dbReference type="EMBL" id="WDE06293.1"/>
    </source>
</evidence>
<keyword evidence="1" id="KW-0732">Signal</keyword>
<protein>
    <submittedName>
        <fullName evidence="2">Uncharacterized protein</fullName>
    </submittedName>
</protein>
<keyword evidence="3" id="KW-1185">Reference proteome</keyword>
<feature type="signal peptide" evidence="1">
    <location>
        <begin position="1"/>
        <end position="20"/>
    </location>
</feature>
<dbReference type="KEGG" id="tvd:SG34_005040"/>
<sequence>MKKTLFLFSALFLSNAYGQAAQELAEIPDYGYVNESFKAGSLIDGDYVYDICSNLGTYQQMPQTCLNSGFTYPTIEFRYSTGNNNQVVWRVRQAKIFNAVEDYKVLQGEVICADCDDEITQAEIAALSNGAIAAMVENKDNLEIRTYSVGITTENSNNAWIPGVLKDIFSGTVSGLTVEKSKSLLSNQEGKTTSQAPLILTVRGDNGQPLGAGRIVNGIFVTEIRLSTRTGTGGRQELYWSGRVSRELGNQIIDAFEDYRWQSHECRVVYTGSDGTMIPQVICY</sequence>
<name>A0AAE9Z6R7_9GAMM</name>
<proteinExistence type="predicted"/>